<accession>A0A2J6TV72</accession>
<dbReference type="OrthoDB" id="3259529at2759"/>
<dbReference type="InterPro" id="IPR043519">
    <property type="entry name" value="NT_sf"/>
</dbReference>
<dbReference type="Proteomes" id="UP000235371">
    <property type="component" value="Unassembled WGS sequence"/>
</dbReference>
<dbReference type="GeneID" id="36594295"/>
<keyword evidence="2" id="KW-1185">Reference proteome</keyword>
<proteinExistence type="predicted"/>
<evidence type="ECO:0000313" key="2">
    <source>
        <dbReference type="Proteomes" id="UP000235371"/>
    </source>
</evidence>
<dbReference type="EMBL" id="KZ613740">
    <property type="protein sequence ID" value="PMD66891.1"/>
    <property type="molecule type" value="Genomic_DNA"/>
</dbReference>
<dbReference type="SUPFAM" id="SSF81301">
    <property type="entry name" value="Nucleotidyltransferase"/>
    <property type="match status" value="1"/>
</dbReference>
<dbReference type="RefSeq" id="XP_024743795.1">
    <property type="nucleotide sequence ID" value="XM_024886218.1"/>
</dbReference>
<sequence length="263" mass="29611">MSDIKYSTILGAPGDAKASCKGHGTLEILEIIQILESAGIPCCIVGISALKYFGAWIMRNDWEICVPTESLDRASALLKGAPYDDIYEPCQHERPHIYSLLHTFPRFKLKGVDLWFDLIPSEDAHLACEPANFERSKMGLPYPKLEIFAQSLVDTNSAVRIADLVDGMGLTEEWGSQNLDLSGTNDIVWAQQKNKRISKSVPETTNSLMLQVSEAPFSKKEIWDDIVRSRDQRIDLACSKEVYVTRFRSRDSGDPRLLERNFV</sequence>
<evidence type="ECO:0000313" key="1">
    <source>
        <dbReference type="EMBL" id="PMD66891.1"/>
    </source>
</evidence>
<reference evidence="1 2" key="1">
    <citation type="submission" date="2016-04" db="EMBL/GenBank/DDBJ databases">
        <title>A degradative enzymes factory behind the ericoid mycorrhizal symbiosis.</title>
        <authorList>
            <consortium name="DOE Joint Genome Institute"/>
            <person name="Martino E."/>
            <person name="Morin E."/>
            <person name="Grelet G."/>
            <person name="Kuo A."/>
            <person name="Kohler A."/>
            <person name="Daghino S."/>
            <person name="Barry K."/>
            <person name="Choi C."/>
            <person name="Cichocki N."/>
            <person name="Clum A."/>
            <person name="Copeland A."/>
            <person name="Hainaut M."/>
            <person name="Haridas S."/>
            <person name="Labutti K."/>
            <person name="Lindquist E."/>
            <person name="Lipzen A."/>
            <person name="Khouja H.-R."/>
            <person name="Murat C."/>
            <person name="Ohm R."/>
            <person name="Olson A."/>
            <person name="Spatafora J."/>
            <person name="Veneault-Fourrey C."/>
            <person name="Henrissat B."/>
            <person name="Grigoriev I."/>
            <person name="Martin F."/>
            <person name="Perotto S."/>
        </authorList>
    </citation>
    <scope>NUCLEOTIDE SEQUENCE [LARGE SCALE GENOMIC DNA]</scope>
    <source>
        <strain evidence="1 2">E</strain>
    </source>
</reference>
<organism evidence="1 2">
    <name type="scientific">Hyaloscypha bicolor E</name>
    <dbReference type="NCBI Taxonomy" id="1095630"/>
    <lineage>
        <taxon>Eukaryota</taxon>
        <taxon>Fungi</taxon>
        <taxon>Dikarya</taxon>
        <taxon>Ascomycota</taxon>
        <taxon>Pezizomycotina</taxon>
        <taxon>Leotiomycetes</taxon>
        <taxon>Helotiales</taxon>
        <taxon>Hyaloscyphaceae</taxon>
        <taxon>Hyaloscypha</taxon>
        <taxon>Hyaloscypha bicolor</taxon>
    </lineage>
</organism>
<protein>
    <submittedName>
        <fullName evidence="1">Uncharacterized protein</fullName>
    </submittedName>
</protein>
<dbReference type="Gene3D" id="3.30.460.40">
    <property type="match status" value="1"/>
</dbReference>
<dbReference type="InParanoid" id="A0A2J6TV72"/>
<gene>
    <name evidence="1" type="ORF">K444DRAFT_658102</name>
</gene>
<dbReference type="AlphaFoldDB" id="A0A2J6TV72"/>
<name>A0A2J6TV72_9HELO</name>